<dbReference type="PANTHER" id="PTHR30246:SF1">
    <property type="entry name" value="2-DEHYDRO-3-DEOXY-6-PHOSPHOGALACTONATE ALDOLASE-RELATED"/>
    <property type="match status" value="1"/>
</dbReference>
<gene>
    <name evidence="6" type="ORF">EHW67_06580</name>
</gene>
<dbReference type="SUPFAM" id="SSF51569">
    <property type="entry name" value="Aldolase"/>
    <property type="match status" value="1"/>
</dbReference>
<comment type="similarity">
    <text evidence="2">Belongs to the KHG/KDPG aldolase family.</text>
</comment>
<reference evidence="6 7" key="1">
    <citation type="submission" date="2018-11" db="EMBL/GenBank/DDBJ databases">
        <title>Arenibacter aquaticus sp.nov., a marine bacterium isolated from surface seawater in the South China Sea.</title>
        <authorList>
            <person name="Guo J."/>
            <person name="Sun J."/>
        </authorList>
    </citation>
    <scope>NUCLEOTIDE SEQUENCE [LARGE SCALE GENOMIC DNA]</scope>
    <source>
        <strain evidence="6 7">GUO666</strain>
    </source>
</reference>
<dbReference type="PROSITE" id="PS00160">
    <property type="entry name" value="ALDOLASE_KDPG_KHG_2"/>
    <property type="match status" value="1"/>
</dbReference>
<keyword evidence="4" id="KW-0456">Lyase</keyword>
<dbReference type="InterPro" id="IPR013785">
    <property type="entry name" value="Aldolase_TIM"/>
</dbReference>
<dbReference type="GO" id="GO:0016829">
    <property type="term" value="F:lyase activity"/>
    <property type="evidence" value="ECO:0007669"/>
    <property type="project" value="UniProtKB-KW"/>
</dbReference>
<dbReference type="Gene3D" id="3.20.20.70">
    <property type="entry name" value="Aldolase class I"/>
    <property type="match status" value="1"/>
</dbReference>
<dbReference type="AlphaFoldDB" id="A0A3S0C925"/>
<dbReference type="RefSeq" id="WP_126161556.1">
    <property type="nucleotide sequence ID" value="NZ_RQPJ01000002.1"/>
</dbReference>
<name>A0A3S0C925_9FLAO</name>
<evidence type="ECO:0000256" key="5">
    <source>
        <dbReference type="ARBA" id="ARBA00023277"/>
    </source>
</evidence>
<keyword evidence="7" id="KW-1185">Reference proteome</keyword>
<dbReference type="InterPro" id="IPR031338">
    <property type="entry name" value="KDPG/KHG_AS_2"/>
</dbReference>
<comment type="caution">
    <text evidence="6">The sequence shown here is derived from an EMBL/GenBank/DDBJ whole genome shotgun (WGS) entry which is preliminary data.</text>
</comment>
<comment type="pathway">
    <text evidence="1">Carbohydrate acid metabolism.</text>
</comment>
<dbReference type="OrthoDB" id="9802667at2"/>
<evidence type="ECO:0000256" key="3">
    <source>
        <dbReference type="ARBA" id="ARBA00011233"/>
    </source>
</evidence>
<protein>
    <submittedName>
        <fullName evidence="6">Bifunctional 4-hydroxy-2-oxoglutarate aldolase/2-dehydro-3-deoxy-phosphogluconate aldolase</fullName>
    </submittedName>
</protein>
<dbReference type="EMBL" id="RQPJ01000002">
    <property type="protein sequence ID" value="RTE54824.1"/>
    <property type="molecule type" value="Genomic_DNA"/>
</dbReference>
<dbReference type="PANTHER" id="PTHR30246">
    <property type="entry name" value="2-KETO-3-DEOXY-6-PHOSPHOGLUCONATE ALDOLASE"/>
    <property type="match status" value="1"/>
</dbReference>
<dbReference type="InterPro" id="IPR000887">
    <property type="entry name" value="Aldlse_KDPG_KHG"/>
</dbReference>
<proteinExistence type="inferred from homology"/>
<dbReference type="Pfam" id="PF01081">
    <property type="entry name" value="Aldolase"/>
    <property type="match status" value="1"/>
</dbReference>
<evidence type="ECO:0000313" key="6">
    <source>
        <dbReference type="EMBL" id="RTE54824.1"/>
    </source>
</evidence>
<dbReference type="NCBIfam" id="TIGR01182">
    <property type="entry name" value="eda"/>
    <property type="match status" value="1"/>
</dbReference>
<dbReference type="Proteomes" id="UP000267585">
    <property type="component" value="Unassembled WGS sequence"/>
</dbReference>
<comment type="subunit">
    <text evidence="3">Homotrimer.</text>
</comment>
<accession>A0A3S0C925</accession>
<evidence type="ECO:0000313" key="7">
    <source>
        <dbReference type="Proteomes" id="UP000267585"/>
    </source>
</evidence>
<keyword evidence="5" id="KW-0119">Carbohydrate metabolism</keyword>
<sequence length="210" mass="22560">MEKTKILNQILKQKLVAIIRLQNKDEIDQVVRTLVTGGVKVLEITSNTPGYLDGIMKARNNHPNTIVGAGTVTNIEIAKKAIASGAQFLVTPNTKIEVIQLAHEHNIPVLMGAMTPTEITEAVEAGADIIKLFPAGPLGLDYLKTIKGPFKTVNFFAVGGINTNNAQEWLNAGALGVGVGGSLAKPIKTKTDFEETVNRANQFIKLLKPL</sequence>
<evidence type="ECO:0000256" key="2">
    <source>
        <dbReference type="ARBA" id="ARBA00006906"/>
    </source>
</evidence>
<organism evidence="6 7">
    <name type="scientific">Arenibacter aquaticus</name>
    <dbReference type="NCBI Taxonomy" id="2489054"/>
    <lineage>
        <taxon>Bacteria</taxon>
        <taxon>Pseudomonadati</taxon>
        <taxon>Bacteroidota</taxon>
        <taxon>Flavobacteriia</taxon>
        <taxon>Flavobacteriales</taxon>
        <taxon>Flavobacteriaceae</taxon>
        <taxon>Arenibacter</taxon>
    </lineage>
</organism>
<dbReference type="CDD" id="cd00452">
    <property type="entry name" value="KDPG_aldolase"/>
    <property type="match status" value="1"/>
</dbReference>
<evidence type="ECO:0000256" key="4">
    <source>
        <dbReference type="ARBA" id="ARBA00023239"/>
    </source>
</evidence>
<evidence type="ECO:0000256" key="1">
    <source>
        <dbReference type="ARBA" id="ARBA00004761"/>
    </source>
</evidence>